<comment type="caution">
    <text evidence="1">The sequence shown here is derived from an EMBL/GenBank/DDBJ whole genome shotgun (WGS) entry which is preliminary data.</text>
</comment>
<reference evidence="1 2" key="1">
    <citation type="journal article" date="2012" name="Genome Biol.">
        <title>Genome and low-iron response of an oceanic diatom adapted to chronic iron limitation.</title>
        <authorList>
            <person name="Lommer M."/>
            <person name="Specht M."/>
            <person name="Roy A.S."/>
            <person name="Kraemer L."/>
            <person name="Andreson R."/>
            <person name="Gutowska M.A."/>
            <person name="Wolf J."/>
            <person name="Bergner S.V."/>
            <person name="Schilhabel M.B."/>
            <person name="Klostermeier U.C."/>
            <person name="Beiko R.G."/>
            <person name="Rosenstiel P."/>
            <person name="Hippler M."/>
            <person name="Laroche J."/>
        </authorList>
    </citation>
    <scope>NUCLEOTIDE SEQUENCE [LARGE SCALE GENOMIC DNA]</scope>
    <source>
        <strain evidence="1 2">CCMP1005</strain>
    </source>
</reference>
<dbReference type="AlphaFoldDB" id="K0TCL5"/>
<keyword evidence="2" id="KW-1185">Reference proteome</keyword>
<protein>
    <submittedName>
        <fullName evidence="1">Uncharacterized protein</fullName>
    </submittedName>
</protein>
<dbReference type="EMBL" id="AGNL01007539">
    <property type="protein sequence ID" value="EJK71181.1"/>
    <property type="molecule type" value="Genomic_DNA"/>
</dbReference>
<feature type="non-terminal residue" evidence="1">
    <location>
        <position position="342"/>
    </location>
</feature>
<accession>K0TCL5</accession>
<sequence length="342" mass="38691">MQGRNPPARSVALIATLTATIPLLSSRPWKRILHREILSACPVDTAGDTFVGRIIDVSGYVPRDDSKHPRSSSEYRGQYVQVQLYLTKDDSDDVVEWDVSTNEGIAGTTWHDCLRMTEACPTNCTVWVPVDLIEGIVFFIHHRDCENQLFGCCVGRQDTYFVRRIARCTDETFQLGEDVEHNKYTPFGPQSSNTVLYTERCLRTIANELRKNKSLLISNGKIGVPHTQKSIVERDMFEFIRRVADLSLESTRLSTTQTTINAVHTGQFDVLQRMFGCVMGVGVRKRHPKVDDNEPCNLRQEDTINMVNVNYTGVEASDADDWFNPDAELSAQEMMANGFNFI</sequence>
<gene>
    <name evidence="1" type="ORF">THAOC_07405</name>
</gene>
<evidence type="ECO:0000313" key="2">
    <source>
        <dbReference type="Proteomes" id="UP000266841"/>
    </source>
</evidence>
<organism evidence="1 2">
    <name type="scientific">Thalassiosira oceanica</name>
    <name type="common">Marine diatom</name>
    <dbReference type="NCBI Taxonomy" id="159749"/>
    <lineage>
        <taxon>Eukaryota</taxon>
        <taxon>Sar</taxon>
        <taxon>Stramenopiles</taxon>
        <taxon>Ochrophyta</taxon>
        <taxon>Bacillariophyta</taxon>
        <taxon>Coscinodiscophyceae</taxon>
        <taxon>Thalassiosirophycidae</taxon>
        <taxon>Thalassiosirales</taxon>
        <taxon>Thalassiosiraceae</taxon>
        <taxon>Thalassiosira</taxon>
    </lineage>
</organism>
<dbReference type="Proteomes" id="UP000266841">
    <property type="component" value="Unassembled WGS sequence"/>
</dbReference>
<name>K0TCL5_THAOC</name>
<proteinExistence type="predicted"/>
<evidence type="ECO:0000313" key="1">
    <source>
        <dbReference type="EMBL" id="EJK71181.1"/>
    </source>
</evidence>